<dbReference type="SUPFAM" id="SSF52540">
    <property type="entry name" value="P-loop containing nucleoside triphosphate hydrolases"/>
    <property type="match status" value="1"/>
</dbReference>
<evidence type="ECO:0000313" key="2">
    <source>
        <dbReference type="EMBL" id="MBR7793605.1"/>
    </source>
</evidence>
<dbReference type="PANTHER" id="PTHR22674:SF6">
    <property type="entry name" value="NTPASE KAP FAMILY P-LOOP DOMAIN-CONTAINING PROTEIN 1"/>
    <property type="match status" value="1"/>
</dbReference>
<dbReference type="Proteomes" id="UP000682982">
    <property type="component" value="Unassembled WGS sequence"/>
</dbReference>
<dbReference type="InterPro" id="IPR011646">
    <property type="entry name" value="KAP_P-loop"/>
</dbReference>
<dbReference type="EMBL" id="JAGSPK010000005">
    <property type="protein sequence ID" value="MBR7793605.1"/>
    <property type="molecule type" value="Genomic_DNA"/>
</dbReference>
<comment type="caution">
    <text evidence="2">The sequence shown here is derived from an EMBL/GenBank/DDBJ whole genome shotgun (WGS) entry which is preliminary data.</text>
</comment>
<accession>A0ABS5H505</accession>
<keyword evidence="3" id="KW-1185">Reference proteome</keyword>
<evidence type="ECO:0000313" key="3">
    <source>
        <dbReference type="Proteomes" id="UP000682982"/>
    </source>
</evidence>
<name>A0ABS5H505_9BURK</name>
<organism evidence="2 3">
    <name type="scientific">Undibacterium rivi</name>
    <dbReference type="NCBI Taxonomy" id="2828729"/>
    <lineage>
        <taxon>Bacteria</taxon>
        <taxon>Pseudomonadati</taxon>
        <taxon>Pseudomonadota</taxon>
        <taxon>Betaproteobacteria</taxon>
        <taxon>Burkholderiales</taxon>
        <taxon>Oxalobacteraceae</taxon>
        <taxon>Undibacterium</taxon>
    </lineage>
</organism>
<dbReference type="PANTHER" id="PTHR22674">
    <property type="entry name" value="NTPASE, KAP FAMILY P-LOOP DOMAIN-CONTAINING 1"/>
    <property type="match status" value="1"/>
</dbReference>
<evidence type="ECO:0000259" key="1">
    <source>
        <dbReference type="Pfam" id="PF07693"/>
    </source>
</evidence>
<dbReference type="InterPro" id="IPR052754">
    <property type="entry name" value="NTPase_KAP_P-loop"/>
</dbReference>
<gene>
    <name evidence="2" type="ORF">KDM87_13470</name>
</gene>
<feature type="domain" description="KAP NTPase" evidence="1">
    <location>
        <begin position="19"/>
        <end position="305"/>
    </location>
</feature>
<dbReference type="InterPro" id="IPR027417">
    <property type="entry name" value="P-loop_NTPase"/>
</dbReference>
<proteinExistence type="predicted"/>
<sequence length="504" mass="56750">MQTQVKKLSEHWEGDQLGRKQVAANLEKYLTNRYHAKPTESGFVLAVNAEWGFGKTFMLQCWRDELESKNYPVVYFDAWKNDFTPEPLIAFISEIDNGLKPSFTKIPAAKRALNGAMGKVKKLIKPSIQIIGMALLKQIAGLSAEKIHDLFSDGDADEVDIETDSSTKHASLESTTKALEKMVAESLKEHKTTKAAIEEFKGKLTLLIDALEKSTGVELPIFILVDELDRCRPDYAIELLEGIKHLFGVKGIYFVVATNIDQLSESVKAVYGAGFDGARYLKRFFDLEYTLPEPDRFAFAKHLFSGIQCPESSLLYTGLNSQSLSVDSNDILPMLFKHYSDYFECGLRDQIQIIKIIESAFIYLQHNQINIHLLLFFAMLYHRSSTIFNSVTEYGNLSDRTGFQTLKLNPAIGSFSIEMYDSHLGRGFSPAKKYVSIPEIATIFLGVKDETTEEALGLNNIRSDDFPKNLIRCLFHGATAGSESIWKQNIDKYVDIVRFSGGFN</sequence>
<protein>
    <recommendedName>
        <fullName evidence="1">KAP NTPase domain-containing protein</fullName>
    </recommendedName>
</protein>
<dbReference type="RefSeq" id="WP_212679573.1">
    <property type="nucleotide sequence ID" value="NZ_JAGSPK010000005.1"/>
</dbReference>
<dbReference type="Pfam" id="PF07693">
    <property type="entry name" value="KAP_NTPase"/>
    <property type="match status" value="1"/>
</dbReference>
<reference evidence="2 3" key="1">
    <citation type="submission" date="2021-04" db="EMBL/GenBank/DDBJ databases">
        <title>novel species isolated from subtropical streams in China.</title>
        <authorList>
            <person name="Lu H."/>
        </authorList>
    </citation>
    <scope>NUCLEOTIDE SEQUENCE [LARGE SCALE GENOMIC DNA]</scope>
    <source>
        <strain evidence="2 3">FT147W</strain>
    </source>
</reference>